<sequence>MNNQTVAMFLFFRRRVHQVLESGVTRHTRCVVDVVDPPITFKSQRVHSVDILRPNCAHTIGPLRLRGERPLEPVVCATLKLFVDDSAMASVKVVKLSLANRTHKL</sequence>
<evidence type="ECO:0000313" key="1">
    <source>
        <dbReference type="EMBL" id="KAJ6637030.1"/>
    </source>
</evidence>
<proteinExistence type="predicted"/>
<protein>
    <submittedName>
        <fullName evidence="1">Uncharacterized protein</fullName>
    </submittedName>
</protein>
<dbReference type="Proteomes" id="UP001151699">
    <property type="component" value="Chromosome X"/>
</dbReference>
<evidence type="ECO:0000313" key="2">
    <source>
        <dbReference type="Proteomes" id="UP001151699"/>
    </source>
</evidence>
<reference evidence="1" key="1">
    <citation type="submission" date="2022-07" db="EMBL/GenBank/DDBJ databases">
        <authorList>
            <person name="Trinca V."/>
            <person name="Uliana J.V.C."/>
            <person name="Torres T.T."/>
            <person name="Ward R.J."/>
            <person name="Monesi N."/>
        </authorList>
    </citation>
    <scope>NUCLEOTIDE SEQUENCE</scope>
    <source>
        <strain evidence="1">HSMRA1968</strain>
        <tissue evidence="1">Whole embryos</tissue>
    </source>
</reference>
<gene>
    <name evidence="1" type="ORF">Bhyg_09756</name>
</gene>
<dbReference type="AlphaFoldDB" id="A0A9Q0MS46"/>
<organism evidence="1 2">
    <name type="scientific">Pseudolycoriella hygida</name>
    <dbReference type="NCBI Taxonomy" id="35572"/>
    <lineage>
        <taxon>Eukaryota</taxon>
        <taxon>Metazoa</taxon>
        <taxon>Ecdysozoa</taxon>
        <taxon>Arthropoda</taxon>
        <taxon>Hexapoda</taxon>
        <taxon>Insecta</taxon>
        <taxon>Pterygota</taxon>
        <taxon>Neoptera</taxon>
        <taxon>Endopterygota</taxon>
        <taxon>Diptera</taxon>
        <taxon>Nematocera</taxon>
        <taxon>Sciaroidea</taxon>
        <taxon>Sciaridae</taxon>
        <taxon>Pseudolycoriella</taxon>
    </lineage>
</organism>
<accession>A0A9Q0MS46</accession>
<keyword evidence="2" id="KW-1185">Reference proteome</keyword>
<dbReference type="EMBL" id="WJQU01000003">
    <property type="protein sequence ID" value="KAJ6637030.1"/>
    <property type="molecule type" value="Genomic_DNA"/>
</dbReference>
<name>A0A9Q0MS46_9DIPT</name>
<comment type="caution">
    <text evidence="1">The sequence shown here is derived from an EMBL/GenBank/DDBJ whole genome shotgun (WGS) entry which is preliminary data.</text>
</comment>